<dbReference type="AlphaFoldDB" id="A0A327KDS1"/>
<reference evidence="2 3" key="1">
    <citation type="submission" date="2017-07" db="EMBL/GenBank/DDBJ databases">
        <title>Draft Genome Sequences of Select Purple Nonsulfur Bacteria.</title>
        <authorList>
            <person name="Lasarre B."/>
            <person name="Mckinlay J.B."/>
        </authorList>
    </citation>
    <scope>NUCLEOTIDE SEQUENCE [LARGE SCALE GENOMIC DNA]</scope>
    <source>
        <strain evidence="2 3">DSM 11907</strain>
    </source>
</reference>
<dbReference type="CDD" id="cd02440">
    <property type="entry name" value="AdoMet_MTases"/>
    <property type="match status" value="1"/>
</dbReference>
<dbReference type="InterPro" id="IPR029063">
    <property type="entry name" value="SAM-dependent_MTases_sf"/>
</dbReference>
<name>A0A327KDS1_9BRAD</name>
<feature type="domain" description="Methyltransferase type 11" evidence="1">
    <location>
        <begin position="47"/>
        <end position="142"/>
    </location>
</feature>
<proteinExistence type="predicted"/>
<dbReference type="PANTHER" id="PTHR43861">
    <property type="entry name" value="TRANS-ACONITATE 2-METHYLTRANSFERASE-RELATED"/>
    <property type="match status" value="1"/>
</dbReference>
<dbReference type="GO" id="GO:0008757">
    <property type="term" value="F:S-adenosylmethionine-dependent methyltransferase activity"/>
    <property type="evidence" value="ECO:0007669"/>
    <property type="project" value="InterPro"/>
</dbReference>
<dbReference type="OrthoDB" id="7334795at2"/>
<dbReference type="Pfam" id="PF08241">
    <property type="entry name" value="Methyltransf_11"/>
    <property type="match status" value="1"/>
</dbReference>
<organism evidence="2 3">
    <name type="scientific">Rhodoplanes elegans</name>
    <dbReference type="NCBI Taxonomy" id="29408"/>
    <lineage>
        <taxon>Bacteria</taxon>
        <taxon>Pseudomonadati</taxon>
        <taxon>Pseudomonadota</taxon>
        <taxon>Alphaproteobacteria</taxon>
        <taxon>Hyphomicrobiales</taxon>
        <taxon>Nitrobacteraceae</taxon>
        <taxon>Rhodoplanes</taxon>
    </lineage>
</organism>
<dbReference type="EMBL" id="NPEU01000224">
    <property type="protein sequence ID" value="RAI36284.1"/>
    <property type="molecule type" value="Genomic_DNA"/>
</dbReference>
<dbReference type="RefSeq" id="WP_111358480.1">
    <property type="nucleotide sequence ID" value="NZ_NHSK01000052.1"/>
</dbReference>
<dbReference type="Gene3D" id="3.40.50.150">
    <property type="entry name" value="Vaccinia Virus protein VP39"/>
    <property type="match status" value="1"/>
</dbReference>
<evidence type="ECO:0000259" key="1">
    <source>
        <dbReference type="Pfam" id="PF08241"/>
    </source>
</evidence>
<dbReference type="GO" id="GO:0032259">
    <property type="term" value="P:methylation"/>
    <property type="evidence" value="ECO:0007669"/>
    <property type="project" value="UniProtKB-KW"/>
</dbReference>
<evidence type="ECO:0000313" key="3">
    <source>
        <dbReference type="Proteomes" id="UP000248863"/>
    </source>
</evidence>
<protein>
    <submittedName>
        <fullName evidence="2">SAM-dependent methyltransferase</fullName>
    </submittedName>
</protein>
<dbReference type="SUPFAM" id="SSF53335">
    <property type="entry name" value="S-adenosyl-L-methionine-dependent methyltransferases"/>
    <property type="match status" value="1"/>
</dbReference>
<keyword evidence="2" id="KW-0489">Methyltransferase</keyword>
<keyword evidence="2" id="KW-0808">Transferase</keyword>
<accession>A0A327KDS1</accession>
<comment type="caution">
    <text evidence="2">The sequence shown here is derived from an EMBL/GenBank/DDBJ whole genome shotgun (WGS) entry which is preliminary data.</text>
</comment>
<evidence type="ECO:0000313" key="2">
    <source>
        <dbReference type="EMBL" id="RAI36284.1"/>
    </source>
</evidence>
<sequence>MSTIRDWVGFWDSPHSIYVNARHIDVHYRDIATAIAGFVPGPQARVLDFGCGEALHSDIVAKVARTVVLSDAAPTVRHHLADRFRAVPNIQVASPEQLAAMPPGSFDLIVANSVVQYLSRDNLDGLLAEWRRLLAPDGALIVADVIPPDVGALSDLFALLRYAAANGFLVAALVGVVRTAFSSYSKLRQQLGIAKYTEEEFRAILTKAGFTAERLPGNMEHNPARISFRARPVG</sequence>
<dbReference type="Proteomes" id="UP000248863">
    <property type="component" value="Unassembled WGS sequence"/>
</dbReference>
<gene>
    <name evidence="2" type="ORF">CH338_17830</name>
</gene>
<dbReference type="InterPro" id="IPR013216">
    <property type="entry name" value="Methyltransf_11"/>
</dbReference>
<keyword evidence="3" id="KW-1185">Reference proteome</keyword>